<accession>A0ABS4QLP0</accession>
<keyword evidence="2" id="KW-1185">Reference proteome</keyword>
<sequence>MNKRNLIYFENPSMRGLYDSMEEWQHANGRRLLSMSVQPDGDNYCCIALTNPTEVVITSEDGHNHANVSRFGMLAVDAQ</sequence>
<proteinExistence type="predicted"/>
<evidence type="ECO:0000313" key="1">
    <source>
        <dbReference type="EMBL" id="MBP2192618.1"/>
    </source>
</evidence>
<dbReference type="EMBL" id="JAGGMR010000001">
    <property type="protein sequence ID" value="MBP2192618.1"/>
    <property type="molecule type" value="Genomic_DNA"/>
</dbReference>
<name>A0ABS4QLP0_9NOCA</name>
<gene>
    <name evidence="1" type="ORF">BJ987_005519</name>
</gene>
<comment type="caution">
    <text evidence="1">The sequence shown here is derived from an EMBL/GenBank/DDBJ whole genome shotgun (WGS) entry which is preliminary data.</text>
</comment>
<reference evidence="1 2" key="1">
    <citation type="submission" date="2021-03" db="EMBL/GenBank/DDBJ databases">
        <title>Sequencing the genomes of 1000 actinobacteria strains.</title>
        <authorList>
            <person name="Klenk H.-P."/>
        </authorList>
    </citation>
    <scope>NUCLEOTIDE SEQUENCE [LARGE SCALE GENOMIC DNA]</scope>
    <source>
        <strain evidence="1 2">DSM 45516</strain>
    </source>
</reference>
<evidence type="ECO:0000313" key="2">
    <source>
        <dbReference type="Proteomes" id="UP001519325"/>
    </source>
</evidence>
<dbReference type="Proteomes" id="UP001519325">
    <property type="component" value="Unassembled WGS sequence"/>
</dbReference>
<dbReference type="RefSeq" id="WP_245366152.1">
    <property type="nucleotide sequence ID" value="NZ_JAGGMR010000001.1"/>
</dbReference>
<protein>
    <submittedName>
        <fullName evidence="1">Uncharacterized protein</fullName>
    </submittedName>
</protein>
<organism evidence="1 2">
    <name type="scientific">Nocardia goodfellowii</name>
    <dbReference type="NCBI Taxonomy" id="882446"/>
    <lineage>
        <taxon>Bacteria</taxon>
        <taxon>Bacillati</taxon>
        <taxon>Actinomycetota</taxon>
        <taxon>Actinomycetes</taxon>
        <taxon>Mycobacteriales</taxon>
        <taxon>Nocardiaceae</taxon>
        <taxon>Nocardia</taxon>
    </lineage>
</organism>